<dbReference type="InterPro" id="IPR012337">
    <property type="entry name" value="RNaseH-like_sf"/>
</dbReference>
<organism evidence="2 3">
    <name type="scientific">Physocladia obscura</name>
    <dbReference type="NCBI Taxonomy" id="109957"/>
    <lineage>
        <taxon>Eukaryota</taxon>
        <taxon>Fungi</taxon>
        <taxon>Fungi incertae sedis</taxon>
        <taxon>Chytridiomycota</taxon>
        <taxon>Chytridiomycota incertae sedis</taxon>
        <taxon>Chytridiomycetes</taxon>
        <taxon>Chytridiales</taxon>
        <taxon>Chytriomycetaceae</taxon>
        <taxon>Physocladia</taxon>
    </lineage>
</organism>
<dbReference type="GO" id="GO:0003676">
    <property type="term" value="F:nucleic acid binding"/>
    <property type="evidence" value="ECO:0007669"/>
    <property type="project" value="InterPro"/>
</dbReference>
<keyword evidence="3" id="KW-1185">Reference proteome</keyword>
<dbReference type="AlphaFoldDB" id="A0AAD5SU18"/>
<feature type="signal peptide" evidence="1">
    <location>
        <begin position="1"/>
        <end position="21"/>
    </location>
</feature>
<name>A0AAD5SU18_9FUNG</name>
<dbReference type="Gene3D" id="3.30.420.10">
    <property type="entry name" value="Ribonuclease H-like superfamily/Ribonuclease H"/>
    <property type="match status" value="1"/>
</dbReference>
<dbReference type="InterPro" id="IPR036397">
    <property type="entry name" value="RNaseH_sf"/>
</dbReference>
<feature type="chain" id="PRO_5041940629" description="5'-nucleotidase" evidence="1">
    <location>
        <begin position="22"/>
        <end position="279"/>
    </location>
</feature>
<evidence type="ECO:0008006" key="4">
    <source>
        <dbReference type="Google" id="ProtNLM"/>
    </source>
</evidence>
<dbReference type="EMBL" id="JADGJH010004029">
    <property type="protein sequence ID" value="KAJ3087588.1"/>
    <property type="molecule type" value="Genomic_DNA"/>
</dbReference>
<gene>
    <name evidence="2" type="ORF">HK100_008320</name>
</gene>
<comment type="caution">
    <text evidence="2">The sequence shown here is derived from an EMBL/GenBank/DDBJ whole genome shotgun (WGS) entry which is preliminary data.</text>
</comment>
<feature type="non-terminal residue" evidence="2">
    <location>
        <position position="1"/>
    </location>
</feature>
<sequence length="279" mass="31081">KKSHALSEFLVVVTLIKVTIQHQLQLVQLDNGEISTSAVLTQHCDACGITVETIVVDYPQMDDVAEHTIGHVKNIAHTVHLQGSFPKKINAVSVDSTVPPMFSVEFLENSQSMTADILCNFVSDTDLSLPEMIRLQQCSVPLSCAAPVVQGEDTSGLQWISDQSSQSVKHSSGCKSVRLNVVNNEQMNDATEMSKTKIVGLDWDETISLHHADIFRMQNVKEWFDTEETEIQNLVNHGTFEEILELEVLKDTKIIPTMEVYAVKNHKELPPNKVAKYKA</sequence>
<evidence type="ECO:0000256" key="1">
    <source>
        <dbReference type="SAM" id="SignalP"/>
    </source>
</evidence>
<accession>A0AAD5SU18</accession>
<protein>
    <recommendedName>
        <fullName evidence="4">5'-nucleotidase</fullName>
    </recommendedName>
</protein>
<reference evidence="2" key="1">
    <citation type="submission" date="2020-05" db="EMBL/GenBank/DDBJ databases">
        <title>Phylogenomic resolution of chytrid fungi.</title>
        <authorList>
            <person name="Stajich J.E."/>
            <person name="Amses K."/>
            <person name="Simmons R."/>
            <person name="Seto K."/>
            <person name="Myers J."/>
            <person name="Bonds A."/>
            <person name="Quandt C.A."/>
            <person name="Barry K."/>
            <person name="Liu P."/>
            <person name="Grigoriev I."/>
            <person name="Longcore J.E."/>
            <person name="James T.Y."/>
        </authorList>
    </citation>
    <scope>NUCLEOTIDE SEQUENCE</scope>
    <source>
        <strain evidence="2">JEL0513</strain>
    </source>
</reference>
<dbReference type="SUPFAM" id="SSF53098">
    <property type="entry name" value="Ribonuclease H-like"/>
    <property type="match status" value="1"/>
</dbReference>
<keyword evidence="1" id="KW-0732">Signal</keyword>
<proteinExistence type="predicted"/>
<evidence type="ECO:0000313" key="2">
    <source>
        <dbReference type="EMBL" id="KAJ3087588.1"/>
    </source>
</evidence>
<evidence type="ECO:0000313" key="3">
    <source>
        <dbReference type="Proteomes" id="UP001211907"/>
    </source>
</evidence>
<dbReference type="Proteomes" id="UP001211907">
    <property type="component" value="Unassembled WGS sequence"/>
</dbReference>